<dbReference type="PANTHER" id="PTHR43329">
    <property type="entry name" value="EPOXIDE HYDROLASE"/>
    <property type="match status" value="1"/>
</dbReference>
<dbReference type="OrthoDB" id="6431331at2759"/>
<evidence type="ECO:0000256" key="2">
    <source>
        <dbReference type="ARBA" id="ARBA00038334"/>
    </source>
</evidence>
<dbReference type="PRINTS" id="PR00412">
    <property type="entry name" value="EPOXHYDRLASE"/>
</dbReference>
<dbReference type="Gene3D" id="3.40.50.1820">
    <property type="entry name" value="alpha/beta hydrolase"/>
    <property type="match status" value="1"/>
</dbReference>
<comment type="caution">
    <text evidence="4">The sequence shown here is derived from an EMBL/GenBank/DDBJ whole genome shotgun (WGS) entry which is preliminary data.</text>
</comment>
<proteinExistence type="inferred from homology"/>
<dbReference type="InterPro" id="IPR000073">
    <property type="entry name" value="AB_hydrolase_1"/>
</dbReference>
<sequence length="298" mass="32636">MNTNAILGLPASVKSRFTVVNDLNMHILEALPPGADPSSKPPLLILLHGFPELAYSWRKVIEPLAKAGYAVVAPDQRGYGQTRQQTCKEGKIEYAEDLAPFRMLNLATDILALVYALGYTSVEAVVGHDFGSPVAAHCALIRPDVFKSVVLMSAPYTGPPGLSSAFDDPNAKSLAQQANEWLARLDPPRKHYTMYFSTPEADKEMSDPPEGLHVFLRTYYHVKSADWAPNQSVRPLAALSPQALSVLPHYYIMPSPKHAECIASYAVTASQMAKNTWLPGAELAFYVDQFAQTGFMEA</sequence>
<evidence type="ECO:0000259" key="3">
    <source>
        <dbReference type="Pfam" id="PF00561"/>
    </source>
</evidence>
<dbReference type="SUPFAM" id="SSF53474">
    <property type="entry name" value="alpha/beta-Hydrolases"/>
    <property type="match status" value="1"/>
</dbReference>
<evidence type="ECO:0000313" key="5">
    <source>
        <dbReference type="Proteomes" id="UP001148786"/>
    </source>
</evidence>
<dbReference type="InterPro" id="IPR029058">
    <property type="entry name" value="AB_hydrolase_fold"/>
</dbReference>
<name>A0A9W8JXH8_9AGAR</name>
<dbReference type="AlphaFoldDB" id="A0A9W8JXH8"/>
<organism evidence="4 5">
    <name type="scientific">Agrocybe chaxingu</name>
    <dbReference type="NCBI Taxonomy" id="84603"/>
    <lineage>
        <taxon>Eukaryota</taxon>
        <taxon>Fungi</taxon>
        <taxon>Dikarya</taxon>
        <taxon>Basidiomycota</taxon>
        <taxon>Agaricomycotina</taxon>
        <taxon>Agaricomycetes</taxon>
        <taxon>Agaricomycetidae</taxon>
        <taxon>Agaricales</taxon>
        <taxon>Agaricineae</taxon>
        <taxon>Strophariaceae</taxon>
        <taxon>Agrocybe</taxon>
    </lineage>
</organism>
<dbReference type="InterPro" id="IPR000639">
    <property type="entry name" value="Epox_hydrolase-like"/>
</dbReference>
<gene>
    <name evidence="4" type="ORF">NLJ89_g7276</name>
</gene>
<accession>A0A9W8JXH8</accession>
<comment type="similarity">
    <text evidence="2">Belongs to the AB hydrolase superfamily. Epoxide hydrolase family.</text>
</comment>
<reference evidence="4" key="1">
    <citation type="submission" date="2022-07" db="EMBL/GenBank/DDBJ databases">
        <title>Genome Sequence of Agrocybe chaxingu.</title>
        <authorList>
            <person name="Buettner E."/>
        </authorList>
    </citation>
    <scope>NUCLEOTIDE SEQUENCE</scope>
    <source>
        <strain evidence="4">MP-N11</strain>
    </source>
</reference>
<evidence type="ECO:0000256" key="1">
    <source>
        <dbReference type="ARBA" id="ARBA00022801"/>
    </source>
</evidence>
<keyword evidence="1" id="KW-0378">Hydrolase</keyword>
<feature type="domain" description="AB hydrolase-1" evidence="3">
    <location>
        <begin position="42"/>
        <end position="188"/>
    </location>
</feature>
<evidence type="ECO:0000313" key="4">
    <source>
        <dbReference type="EMBL" id="KAJ3505708.1"/>
    </source>
</evidence>
<dbReference type="EMBL" id="JANKHO010000852">
    <property type="protein sequence ID" value="KAJ3505708.1"/>
    <property type="molecule type" value="Genomic_DNA"/>
</dbReference>
<dbReference type="Proteomes" id="UP001148786">
    <property type="component" value="Unassembled WGS sequence"/>
</dbReference>
<dbReference type="GO" id="GO:0016787">
    <property type="term" value="F:hydrolase activity"/>
    <property type="evidence" value="ECO:0007669"/>
    <property type="project" value="UniProtKB-KW"/>
</dbReference>
<dbReference type="Pfam" id="PF00561">
    <property type="entry name" value="Abhydrolase_1"/>
    <property type="match status" value="1"/>
</dbReference>
<keyword evidence="5" id="KW-1185">Reference proteome</keyword>
<protein>
    <recommendedName>
        <fullName evidence="3">AB hydrolase-1 domain-containing protein</fullName>
    </recommendedName>
</protein>